<evidence type="ECO:0000256" key="4">
    <source>
        <dbReference type="ARBA" id="ARBA00011918"/>
    </source>
</evidence>
<dbReference type="CDD" id="cd06445">
    <property type="entry name" value="ATase"/>
    <property type="match status" value="1"/>
</dbReference>
<organism evidence="13 14">
    <name type="scientific">Petrotoga mexicana DSM 14811</name>
    <dbReference type="NCBI Taxonomy" id="1122954"/>
    <lineage>
        <taxon>Bacteria</taxon>
        <taxon>Thermotogati</taxon>
        <taxon>Thermotogota</taxon>
        <taxon>Thermotogae</taxon>
        <taxon>Petrotogales</taxon>
        <taxon>Petrotogaceae</taxon>
        <taxon>Petrotoga</taxon>
    </lineage>
</organism>
<dbReference type="EMBL" id="AZRN01000032">
    <property type="protein sequence ID" value="PNR98793.1"/>
    <property type="molecule type" value="Genomic_DNA"/>
</dbReference>
<evidence type="ECO:0000256" key="9">
    <source>
        <dbReference type="ARBA" id="ARBA00023204"/>
    </source>
</evidence>
<dbReference type="PROSITE" id="PS00374">
    <property type="entry name" value="MGMT"/>
    <property type="match status" value="1"/>
</dbReference>
<dbReference type="FunFam" id="1.10.10.10:FF:000214">
    <property type="entry name" value="Methylated-DNA--protein-cysteine methyltransferase"/>
    <property type="match status" value="1"/>
</dbReference>
<comment type="catalytic activity">
    <reaction evidence="10">
        <text>a 6-O-methyl-2'-deoxyguanosine in DNA + L-cysteinyl-[protein] = S-methyl-L-cysteinyl-[protein] + a 2'-deoxyguanosine in DNA</text>
        <dbReference type="Rhea" id="RHEA:24000"/>
        <dbReference type="Rhea" id="RHEA-COMP:10131"/>
        <dbReference type="Rhea" id="RHEA-COMP:10132"/>
        <dbReference type="Rhea" id="RHEA-COMP:11367"/>
        <dbReference type="Rhea" id="RHEA-COMP:11368"/>
        <dbReference type="ChEBI" id="CHEBI:29950"/>
        <dbReference type="ChEBI" id="CHEBI:82612"/>
        <dbReference type="ChEBI" id="CHEBI:85445"/>
        <dbReference type="ChEBI" id="CHEBI:85448"/>
        <dbReference type="EC" id="2.1.1.63"/>
    </reaction>
</comment>
<evidence type="ECO:0000256" key="2">
    <source>
        <dbReference type="ARBA" id="ARBA00003317"/>
    </source>
</evidence>
<evidence type="ECO:0000313" key="14">
    <source>
        <dbReference type="Proteomes" id="UP000236604"/>
    </source>
</evidence>
<feature type="region of interest" description="Disordered" evidence="11">
    <location>
        <begin position="37"/>
        <end position="69"/>
    </location>
</feature>
<evidence type="ECO:0000256" key="6">
    <source>
        <dbReference type="ARBA" id="ARBA00022603"/>
    </source>
</evidence>
<feature type="domain" description="Methylated-DNA-[protein]-cysteine S-methyltransferase DNA binding" evidence="12">
    <location>
        <begin position="127"/>
        <end position="205"/>
    </location>
</feature>
<accession>A0A2K1P7N2</accession>
<dbReference type="EC" id="2.1.1.63" evidence="4"/>
<keyword evidence="9" id="KW-0234">DNA repair</keyword>
<proteinExistence type="inferred from homology"/>
<dbReference type="InterPro" id="IPR014048">
    <property type="entry name" value="MethylDNA_cys_MeTrfase_DNA-bd"/>
</dbReference>
<dbReference type="InterPro" id="IPR036217">
    <property type="entry name" value="MethylDNA_cys_MeTrfase_DNAb"/>
</dbReference>
<evidence type="ECO:0000256" key="3">
    <source>
        <dbReference type="ARBA" id="ARBA00008711"/>
    </source>
</evidence>
<comment type="similarity">
    <text evidence="3">Belongs to the MGMT family.</text>
</comment>
<dbReference type="SUPFAM" id="SSF46767">
    <property type="entry name" value="Methylated DNA-protein cysteine methyltransferase, C-terminal domain"/>
    <property type="match status" value="1"/>
</dbReference>
<reference evidence="13 14" key="1">
    <citation type="submission" date="2013-12" db="EMBL/GenBank/DDBJ databases">
        <title>Comparative genomics of Petrotoga isolates.</title>
        <authorList>
            <person name="Nesbo C.L."/>
            <person name="Charchuk R."/>
            <person name="Chow K."/>
        </authorList>
    </citation>
    <scope>NUCLEOTIDE SEQUENCE [LARGE SCALE GENOMIC DNA]</scope>
    <source>
        <strain evidence="13 14">DSM 14811</strain>
    </source>
</reference>
<protein>
    <recommendedName>
        <fullName evidence="5">Methylated-DNA--protein-cysteine methyltransferase</fullName>
        <ecNumber evidence="4">2.1.1.63</ecNumber>
    </recommendedName>
</protein>
<dbReference type="AlphaFoldDB" id="A0A2K1P7N2"/>
<keyword evidence="7 13" id="KW-0808">Transferase</keyword>
<dbReference type="GO" id="GO:0003908">
    <property type="term" value="F:methylated-DNA-[protein]-cysteine S-methyltransferase activity"/>
    <property type="evidence" value="ECO:0007669"/>
    <property type="project" value="UniProtKB-EC"/>
</dbReference>
<evidence type="ECO:0000256" key="5">
    <source>
        <dbReference type="ARBA" id="ARBA00015377"/>
    </source>
</evidence>
<dbReference type="PANTHER" id="PTHR46460:SF1">
    <property type="entry name" value="METHYLATED-DNA--PROTEIN-CYSTEINE METHYLTRANSFERASE"/>
    <property type="match status" value="1"/>
</dbReference>
<comment type="catalytic activity">
    <reaction evidence="1">
        <text>a 4-O-methyl-thymidine in DNA + L-cysteinyl-[protein] = a thymidine in DNA + S-methyl-L-cysteinyl-[protein]</text>
        <dbReference type="Rhea" id="RHEA:53428"/>
        <dbReference type="Rhea" id="RHEA-COMP:10131"/>
        <dbReference type="Rhea" id="RHEA-COMP:10132"/>
        <dbReference type="Rhea" id="RHEA-COMP:13555"/>
        <dbReference type="Rhea" id="RHEA-COMP:13556"/>
        <dbReference type="ChEBI" id="CHEBI:29950"/>
        <dbReference type="ChEBI" id="CHEBI:82612"/>
        <dbReference type="ChEBI" id="CHEBI:137386"/>
        <dbReference type="ChEBI" id="CHEBI:137387"/>
        <dbReference type="EC" id="2.1.1.63"/>
    </reaction>
</comment>
<evidence type="ECO:0000256" key="1">
    <source>
        <dbReference type="ARBA" id="ARBA00001286"/>
    </source>
</evidence>
<gene>
    <name evidence="13" type="ORF">X927_07465</name>
</gene>
<keyword evidence="8" id="KW-0227">DNA damage</keyword>
<dbReference type="Gene3D" id="1.10.10.10">
    <property type="entry name" value="Winged helix-like DNA-binding domain superfamily/Winged helix DNA-binding domain"/>
    <property type="match status" value="1"/>
</dbReference>
<keyword evidence="14" id="KW-1185">Reference proteome</keyword>
<evidence type="ECO:0000256" key="8">
    <source>
        <dbReference type="ARBA" id="ARBA00022763"/>
    </source>
</evidence>
<dbReference type="InterPro" id="IPR001497">
    <property type="entry name" value="MethylDNA_cys_MeTrfase_AS"/>
</dbReference>
<dbReference type="GO" id="GO:0006281">
    <property type="term" value="P:DNA repair"/>
    <property type="evidence" value="ECO:0007669"/>
    <property type="project" value="UniProtKB-KW"/>
</dbReference>
<dbReference type="PANTHER" id="PTHR46460">
    <property type="entry name" value="METHYLATED-DNA--PROTEIN-CYSTEINE METHYLTRANSFERASE"/>
    <property type="match status" value="1"/>
</dbReference>
<comment type="caution">
    <text evidence="13">The sequence shown here is derived from an EMBL/GenBank/DDBJ whole genome shotgun (WGS) entry which is preliminary data.</text>
</comment>
<dbReference type="GO" id="GO:0032259">
    <property type="term" value="P:methylation"/>
    <property type="evidence" value="ECO:0007669"/>
    <property type="project" value="UniProtKB-KW"/>
</dbReference>
<dbReference type="RefSeq" id="WP_103077412.1">
    <property type="nucleotide sequence ID" value="NZ_AZRN01000032.1"/>
</dbReference>
<evidence type="ECO:0000256" key="11">
    <source>
        <dbReference type="SAM" id="MobiDB-lite"/>
    </source>
</evidence>
<name>A0A2K1P7N2_9BACT</name>
<keyword evidence="6 13" id="KW-0489">Methyltransferase</keyword>
<dbReference type="Proteomes" id="UP000236604">
    <property type="component" value="Unassembled WGS sequence"/>
</dbReference>
<evidence type="ECO:0000259" key="12">
    <source>
        <dbReference type="Pfam" id="PF01035"/>
    </source>
</evidence>
<dbReference type="Pfam" id="PF01035">
    <property type="entry name" value="DNA_binding_1"/>
    <property type="match status" value="1"/>
</dbReference>
<dbReference type="InterPro" id="IPR036388">
    <property type="entry name" value="WH-like_DNA-bd_sf"/>
</dbReference>
<evidence type="ECO:0000313" key="13">
    <source>
        <dbReference type="EMBL" id="PNR98793.1"/>
    </source>
</evidence>
<sequence length="205" mass="23442">MKAVLGTPIGSVIIYVKNDKITKIKLTFQKEGWSARQENKDFPSLDEWSARQENKDFPSLEGRSARQENKDFPSLEGWAAGRRGANKNENYYNSKTKKHFDIIYAYLFGDLHKIPKEIFDFPGETAFAKKVYETLYNTKKGSVITYKELASKAGNPKAYRAVGNLMKNNPLPIIIPCHRVIKSDGSIGKFSPSIKWKKYLLDLER</sequence>
<evidence type="ECO:0000256" key="10">
    <source>
        <dbReference type="ARBA" id="ARBA00049348"/>
    </source>
</evidence>
<evidence type="ECO:0000256" key="7">
    <source>
        <dbReference type="ARBA" id="ARBA00022679"/>
    </source>
</evidence>
<dbReference type="NCBIfam" id="TIGR00589">
    <property type="entry name" value="ogt"/>
    <property type="match status" value="1"/>
</dbReference>
<comment type="function">
    <text evidence="2">Involved in the cellular defense against the biological effects of O6-methylguanine (O6-MeG) and O4-methylthymine (O4-MeT) in DNA. Repairs the methylated nucleobase in DNA by stoichiometrically transferring the methyl group to a cysteine residue in the enzyme. This is a suicide reaction: the enzyme is irreversibly inactivated.</text>
</comment>